<name>A0A5Q2TKK7_9BACI</name>
<dbReference type="RefSeq" id="WP_153791720.1">
    <property type="nucleotide sequence ID" value="NZ_CP045915.1"/>
</dbReference>
<dbReference type="KEGG" id="grc:GI584_15050"/>
<accession>A0A5Q2TKK7</accession>
<proteinExistence type="predicted"/>
<keyword evidence="2" id="KW-1185">Reference proteome</keyword>
<dbReference type="InterPro" id="IPR008930">
    <property type="entry name" value="Terpenoid_cyclase/PrenylTrfase"/>
</dbReference>
<protein>
    <submittedName>
        <fullName evidence="1">Uncharacterized protein</fullName>
    </submittedName>
</protein>
<organism evidence="1 2">
    <name type="scientific">Gracilibacillus salitolerans</name>
    <dbReference type="NCBI Taxonomy" id="2663022"/>
    <lineage>
        <taxon>Bacteria</taxon>
        <taxon>Bacillati</taxon>
        <taxon>Bacillota</taxon>
        <taxon>Bacilli</taxon>
        <taxon>Bacillales</taxon>
        <taxon>Bacillaceae</taxon>
        <taxon>Gracilibacillus</taxon>
    </lineage>
</organism>
<dbReference type="EMBL" id="CP045915">
    <property type="protein sequence ID" value="QGH35286.1"/>
    <property type="molecule type" value="Genomic_DNA"/>
</dbReference>
<dbReference type="SUPFAM" id="SSF48239">
    <property type="entry name" value="Terpenoid cyclases/Protein prenyltransferases"/>
    <property type="match status" value="1"/>
</dbReference>
<reference evidence="1 2" key="1">
    <citation type="submission" date="2019-11" db="EMBL/GenBank/DDBJ databases">
        <title>Gracilibacillus salitolerans sp. nov., a moderate halophile isolated from a saline soil in northwest China.</title>
        <authorList>
            <person name="Gan L."/>
        </authorList>
    </citation>
    <scope>NUCLEOTIDE SEQUENCE [LARGE SCALE GENOMIC DNA]</scope>
    <source>
        <strain evidence="1 2">SCU50</strain>
    </source>
</reference>
<dbReference type="AlphaFoldDB" id="A0A5Q2TKK7"/>
<sequence>MNKILSLENFQRERKYLMINGKNIEQDLFRFHFENGSPQEVISKLQEYQGKDGGFRNMGEGHSIITNGMDTSMAFQYLSEVGATSNDEIVQKGIQYIIGTYDYELNCWHARPNETSQYWLDNLCAELVGYLYEYRELVQVTLKKCYPTSYGFSDYHSNFR</sequence>
<evidence type="ECO:0000313" key="2">
    <source>
        <dbReference type="Proteomes" id="UP000339690"/>
    </source>
</evidence>
<evidence type="ECO:0000313" key="1">
    <source>
        <dbReference type="EMBL" id="QGH35286.1"/>
    </source>
</evidence>
<dbReference type="Proteomes" id="UP000339690">
    <property type="component" value="Chromosome"/>
</dbReference>
<gene>
    <name evidence="1" type="ORF">GI584_15050</name>
</gene>